<gene>
    <name evidence="9" type="ORF">AO440_002364</name>
</gene>
<evidence type="ECO:0000313" key="9">
    <source>
        <dbReference type="EMBL" id="KTB06113.1"/>
    </source>
</evidence>
<dbReference type="InterPro" id="IPR017340">
    <property type="entry name" value="U1_snRNP-C"/>
</dbReference>
<name>A0A0W0D131_CANGB</name>
<dbReference type="GO" id="GO:0003729">
    <property type="term" value="F:mRNA binding"/>
    <property type="evidence" value="ECO:0007669"/>
    <property type="project" value="EnsemblFungi"/>
</dbReference>
<evidence type="ECO:0000256" key="2">
    <source>
        <dbReference type="ARBA" id="ARBA00022723"/>
    </source>
</evidence>
<evidence type="ECO:0000256" key="6">
    <source>
        <dbReference type="ARBA" id="ARBA00023242"/>
    </source>
</evidence>
<proteinExistence type="predicted"/>
<dbReference type="Pfam" id="PF06220">
    <property type="entry name" value="zf-U1"/>
    <property type="match status" value="1"/>
</dbReference>
<keyword evidence="5" id="KW-0694">RNA-binding</keyword>
<dbReference type="VEuPathDB" id="FungiDB:B1J91_I00528g"/>
<reference evidence="9 10" key="1">
    <citation type="submission" date="2015-10" db="EMBL/GenBank/DDBJ databases">
        <title>Draft genomes sequences of Candida glabrata isolates 1A, 1B, 2A, 2B, 3A and 3B.</title>
        <authorList>
            <person name="Haavelsrud O.E."/>
            <person name="Gaustad P."/>
        </authorList>
    </citation>
    <scope>NUCLEOTIDE SEQUENCE [LARGE SCALE GENOMIC DNA]</scope>
    <source>
        <strain evidence="9">910700640</strain>
    </source>
</reference>
<dbReference type="GO" id="GO:0000395">
    <property type="term" value="P:mRNA 5'-splice site recognition"/>
    <property type="evidence" value="ECO:0007669"/>
    <property type="project" value="EnsemblFungi"/>
</dbReference>
<keyword evidence="4" id="KW-0862">Zinc</keyword>
<accession>A0A0W0D131</accession>
<keyword evidence="3" id="KW-0863">Zinc-finger</keyword>
<dbReference type="GO" id="GO:0071004">
    <property type="term" value="C:U2-type prespliceosome"/>
    <property type="evidence" value="ECO:0007669"/>
    <property type="project" value="EnsemblFungi"/>
</dbReference>
<dbReference type="PROSITE" id="PS50171">
    <property type="entry name" value="ZF_MATRIN"/>
    <property type="match status" value="1"/>
</dbReference>
<evidence type="ECO:0000256" key="5">
    <source>
        <dbReference type="ARBA" id="ARBA00022884"/>
    </source>
</evidence>
<dbReference type="GO" id="GO:0008270">
    <property type="term" value="F:zinc ion binding"/>
    <property type="evidence" value="ECO:0007669"/>
    <property type="project" value="UniProtKB-KW"/>
</dbReference>
<dbReference type="PANTHER" id="PTHR31148:SF1">
    <property type="entry name" value="U1 SMALL NUCLEAR RIBONUCLEOPROTEIN C"/>
    <property type="match status" value="1"/>
</dbReference>
<keyword evidence="7 9" id="KW-0687">Ribonucleoprotein</keyword>
<feature type="compositionally biased region" description="Basic residues" evidence="8">
    <location>
        <begin position="206"/>
        <end position="217"/>
    </location>
</feature>
<dbReference type="SUPFAM" id="SSF57667">
    <property type="entry name" value="beta-beta-alpha zinc fingers"/>
    <property type="match status" value="1"/>
</dbReference>
<dbReference type="Proteomes" id="UP000054886">
    <property type="component" value="Unassembled WGS sequence"/>
</dbReference>
<sequence length="223" mass="26725">MARYYCEYCHSYLTHDTLSVRKFHLMGKNHLRVRADYYRSQAIKEQELDRRRCLHGKRPKVYKTKKSEQGSINHNEKLSIKLLSRKEKKKKLRADRVYKKELNNSKINDLSKVYLGSPGYNRVFIDPNRYDIGDTVKASRLPQRANKLQEQNKYKDRNELYQGYDKQLPHLEVPKMLNIWNTSQKLTNIYYDPSTFPKSSDEIRRMPKTRNATHYKSRQFQAS</sequence>
<organism evidence="9 10">
    <name type="scientific">Candida glabrata</name>
    <name type="common">Yeast</name>
    <name type="synonym">Torulopsis glabrata</name>
    <dbReference type="NCBI Taxonomy" id="5478"/>
    <lineage>
        <taxon>Eukaryota</taxon>
        <taxon>Fungi</taxon>
        <taxon>Dikarya</taxon>
        <taxon>Ascomycota</taxon>
        <taxon>Saccharomycotina</taxon>
        <taxon>Saccharomycetes</taxon>
        <taxon>Saccharomycetales</taxon>
        <taxon>Saccharomycetaceae</taxon>
        <taxon>Nakaseomyces</taxon>
    </lineage>
</organism>
<evidence type="ECO:0000256" key="3">
    <source>
        <dbReference type="ARBA" id="ARBA00022771"/>
    </source>
</evidence>
<dbReference type="InterPro" id="IPR013085">
    <property type="entry name" value="U1-CZ_Znf_C2H2"/>
</dbReference>
<evidence type="ECO:0000256" key="7">
    <source>
        <dbReference type="ARBA" id="ARBA00023274"/>
    </source>
</evidence>
<protein>
    <submittedName>
        <fullName evidence="9">U1 small nuclear ribonucleoprotein C</fullName>
    </submittedName>
</protein>
<dbReference type="Gene3D" id="3.30.160.60">
    <property type="entry name" value="Classic Zinc Finger"/>
    <property type="match status" value="1"/>
</dbReference>
<evidence type="ECO:0000256" key="8">
    <source>
        <dbReference type="SAM" id="MobiDB-lite"/>
    </source>
</evidence>
<dbReference type="PANTHER" id="PTHR31148">
    <property type="entry name" value="U1 SMALL NUCLEAR RIBONUCLEOPROTEIN C"/>
    <property type="match status" value="1"/>
</dbReference>
<evidence type="ECO:0000256" key="4">
    <source>
        <dbReference type="ARBA" id="ARBA00022833"/>
    </source>
</evidence>
<dbReference type="InterPro" id="IPR003604">
    <property type="entry name" value="Matrin/U1-like-C_Znf_C2H2"/>
</dbReference>
<dbReference type="EMBL" id="LLZZ01000111">
    <property type="protein sequence ID" value="KTB06113.1"/>
    <property type="molecule type" value="Genomic_DNA"/>
</dbReference>
<evidence type="ECO:0000313" key="10">
    <source>
        <dbReference type="Proteomes" id="UP000054886"/>
    </source>
</evidence>
<feature type="region of interest" description="Disordered" evidence="8">
    <location>
        <begin position="199"/>
        <end position="223"/>
    </location>
</feature>
<evidence type="ECO:0000256" key="1">
    <source>
        <dbReference type="ARBA" id="ARBA00004123"/>
    </source>
</evidence>
<keyword evidence="2" id="KW-0479">Metal-binding</keyword>
<dbReference type="VEuPathDB" id="FungiDB:GWK60_L00341"/>
<dbReference type="SMART" id="SM00451">
    <property type="entry name" value="ZnF_U1"/>
    <property type="match status" value="1"/>
</dbReference>
<comment type="caution">
    <text evidence="9">The sequence shown here is derived from an EMBL/GenBank/DDBJ whole genome shotgun (WGS) entry which is preliminary data.</text>
</comment>
<dbReference type="InterPro" id="IPR036236">
    <property type="entry name" value="Znf_C2H2_sf"/>
</dbReference>
<dbReference type="AlphaFoldDB" id="A0A0W0D131"/>
<keyword evidence="6" id="KW-0539">Nucleus</keyword>
<dbReference type="GO" id="GO:0000243">
    <property type="term" value="C:commitment complex"/>
    <property type="evidence" value="ECO:0007669"/>
    <property type="project" value="EnsemblFungi"/>
</dbReference>
<dbReference type="GO" id="GO:0005685">
    <property type="term" value="C:U1 snRNP"/>
    <property type="evidence" value="ECO:0007669"/>
    <property type="project" value="EnsemblFungi"/>
</dbReference>
<dbReference type="InterPro" id="IPR000690">
    <property type="entry name" value="Matrin/U1-C_Znf_C2H2"/>
</dbReference>
<dbReference type="VEuPathDB" id="FungiDB:CAGL0I00528g"/>
<comment type="subcellular location">
    <subcellularLocation>
        <location evidence="1">Nucleus</location>
    </subcellularLocation>
</comment>
<dbReference type="GO" id="GO:0030627">
    <property type="term" value="F:pre-mRNA 5'-splice site binding"/>
    <property type="evidence" value="ECO:0007669"/>
    <property type="project" value="EnsemblFungi"/>
</dbReference>
<dbReference type="VEuPathDB" id="FungiDB:GVI51_I00341"/>